<dbReference type="InterPro" id="IPR036034">
    <property type="entry name" value="PDZ_sf"/>
</dbReference>
<dbReference type="Pfam" id="PF13365">
    <property type="entry name" value="Trypsin_2"/>
    <property type="match status" value="1"/>
</dbReference>
<keyword evidence="5" id="KW-0378">Hydrolase</keyword>
<dbReference type="GO" id="GO:0042597">
    <property type="term" value="C:periplasmic space"/>
    <property type="evidence" value="ECO:0007669"/>
    <property type="project" value="TreeGrafter"/>
</dbReference>
<evidence type="ECO:0000256" key="8">
    <source>
        <dbReference type="PIRSR" id="PIRSR611782-2"/>
    </source>
</evidence>
<dbReference type="InterPro" id="IPR001940">
    <property type="entry name" value="Peptidase_S1C"/>
</dbReference>
<dbReference type="RefSeq" id="WP_116391020.1">
    <property type="nucleotide sequence ID" value="NZ_QUQO01000001.1"/>
</dbReference>
<evidence type="ECO:0000256" key="1">
    <source>
        <dbReference type="ARBA" id="ARBA00010541"/>
    </source>
</evidence>
<feature type="binding site" evidence="8">
    <location>
        <begin position="208"/>
        <end position="210"/>
    </location>
    <ligand>
        <name>substrate</name>
    </ligand>
</feature>
<dbReference type="SUPFAM" id="SSF50156">
    <property type="entry name" value="PDZ domain-like"/>
    <property type="match status" value="2"/>
</dbReference>
<keyword evidence="3 9" id="KW-0732">Signal</keyword>
<evidence type="ECO:0000256" key="9">
    <source>
        <dbReference type="SAM" id="SignalP"/>
    </source>
</evidence>
<evidence type="ECO:0000256" key="7">
    <source>
        <dbReference type="PIRSR" id="PIRSR611782-1"/>
    </source>
</evidence>
<accession>A0A371RG06</accession>
<dbReference type="EMBL" id="QUQO01000001">
    <property type="protein sequence ID" value="RFB04387.1"/>
    <property type="molecule type" value="Genomic_DNA"/>
</dbReference>
<organism evidence="11 12">
    <name type="scientific">Parvularcula marina</name>
    <dbReference type="NCBI Taxonomy" id="2292771"/>
    <lineage>
        <taxon>Bacteria</taxon>
        <taxon>Pseudomonadati</taxon>
        <taxon>Pseudomonadota</taxon>
        <taxon>Alphaproteobacteria</taxon>
        <taxon>Parvularculales</taxon>
        <taxon>Parvularculaceae</taxon>
        <taxon>Parvularcula</taxon>
    </lineage>
</organism>
<evidence type="ECO:0000256" key="4">
    <source>
        <dbReference type="ARBA" id="ARBA00022737"/>
    </source>
</evidence>
<gene>
    <name evidence="11" type="ORF">DX908_03260</name>
</gene>
<sequence>MLLRLLPVFCLCLLPVGVAAQPQTTQPATDLELRATYAPVVERAAPAVVNIYTKKVVTQRMRSVFDDPFFREFGGVPGRSRQRLQSSLGSGVIVDEGGIIVTNNHVVENAGEIKVVLADRREFEAEVLLTDPQTDLAILKVAADGPLPFLPFADSDTAAVGDIVLAIGNPFGVGQTVTSGIVSALSRTSASVSDYQFFIQTDAAINPGNSGGALIDVDGNLLGVNTAIYSRSGGSNGIGFAIPGNLVRQVVNSAAGGQMMVRRPWLGVQGTPVTSDIARVVGLDRPMGAIVGEVFPKGPADKAGLKEGDVILDIAGAEIYDAEALRYRPATRSEGDVLEVRYLRDGKEKTAKVKLAFPPERPARNDTRIEGSNPLSGAVIANLSPALAEEIGFNPMASGVVILEAERGSYASRYRLGRGLSILSVNGEKTETVEDVTKALNAEQRYFILQVADRNGRVSTMRIGR</sequence>
<dbReference type="Gene3D" id="2.40.10.120">
    <property type="match status" value="1"/>
</dbReference>
<feature type="active site" description="Charge relay system" evidence="7">
    <location>
        <position position="135"/>
    </location>
</feature>
<dbReference type="NCBIfam" id="TIGR02037">
    <property type="entry name" value="degP_htrA_DO"/>
    <property type="match status" value="1"/>
</dbReference>
<dbReference type="PANTHER" id="PTHR22939:SF129">
    <property type="entry name" value="SERINE PROTEASE HTRA2, MITOCHONDRIAL"/>
    <property type="match status" value="1"/>
</dbReference>
<feature type="signal peptide" evidence="9">
    <location>
        <begin position="1"/>
        <end position="20"/>
    </location>
</feature>
<dbReference type="Pfam" id="PF13180">
    <property type="entry name" value="PDZ_2"/>
    <property type="match status" value="1"/>
</dbReference>
<dbReference type="PRINTS" id="PR00834">
    <property type="entry name" value="PROTEASES2C"/>
</dbReference>
<evidence type="ECO:0000313" key="12">
    <source>
        <dbReference type="Proteomes" id="UP000264589"/>
    </source>
</evidence>
<dbReference type="SUPFAM" id="SSF50494">
    <property type="entry name" value="Trypsin-like serine proteases"/>
    <property type="match status" value="1"/>
</dbReference>
<evidence type="ECO:0000256" key="5">
    <source>
        <dbReference type="ARBA" id="ARBA00022801"/>
    </source>
</evidence>
<keyword evidence="4" id="KW-0677">Repeat</keyword>
<evidence type="ECO:0000259" key="10">
    <source>
        <dbReference type="PROSITE" id="PS50106"/>
    </source>
</evidence>
<dbReference type="Proteomes" id="UP000264589">
    <property type="component" value="Unassembled WGS sequence"/>
</dbReference>
<keyword evidence="2" id="KW-0645">Protease</keyword>
<comment type="similarity">
    <text evidence="1">Belongs to the peptidase S1C family.</text>
</comment>
<feature type="chain" id="PRO_5039168800" evidence="9">
    <location>
        <begin position="21"/>
        <end position="465"/>
    </location>
</feature>
<feature type="active site" description="Charge relay system" evidence="7">
    <location>
        <position position="105"/>
    </location>
</feature>
<dbReference type="PROSITE" id="PS50106">
    <property type="entry name" value="PDZ"/>
    <property type="match status" value="1"/>
</dbReference>
<evidence type="ECO:0000256" key="6">
    <source>
        <dbReference type="ARBA" id="ARBA00022825"/>
    </source>
</evidence>
<evidence type="ECO:0000256" key="2">
    <source>
        <dbReference type="ARBA" id="ARBA00022670"/>
    </source>
</evidence>
<evidence type="ECO:0000313" key="11">
    <source>
        <dbReference type="EMBL" id="RFB04387.1"/>
    </source>
</evidence>
<reference evidence="11 12" key="1">
    <citation type="submission" date="2018-08" db="EMBL/GenBank/DDBJ databases">
        <title>Parvularcula sp. SM1705, isolated from surface water of the South Sea China.</title>
        <authorList>
            <person name="Sun L."/>
        </authorList>
    </citation>
    <scope>NUCLEOTIDE SEQUENCE [LARGE SCALE GENOMIC DNA]</scope>
    <source>
        <strain evidence="11 12">SM1705</strain>
    </source>
</reference>
<dbReference type="OrthoDB" id="9758917at2"/>
<proteinExistence type="inferred from homology"/>
<feature type="binding site" evidence="8">
    <location>
        <position position="105"/>
    </location>
    <ligand>
        <name>substrate</name>
    </ligand>
</feature>
<dbReference type="InParanoid" id="A0A371RG06"/>
<feature type="binding site" evidence="8">
    <location>
        <position position="135"/>
    </location>
    <ligand>
        <name>substrate</name>
    </ligand>
</feature>
<dbReference type="InterPro" id="IPR009003">
    <property type="entry name" value="Peptidase_S1_PA"/>
</dbReference>
<feature type="domain" description="PDZ" evidence="10">
    <location>
        <begin position="258"/>
        <end position="346"/>
    </location>
</feature>
<dbReference type="GO" id="GO:0006515">
    <property type="term" value="P:protein quality control for misfolded or incompletely synthesized proteins"/>
    <property type="evidence" value="ECO:0007669"/>
    <property type="project" value="TreeGrafter"/>
</dbReference>
<dbReference type="PANTHER" id="PTHR22939">
    <property type="entry name" value="SERINE PROTEASE FAMILY S1C HTRA-RELATED"/>
    <property type="match status" value="1"/>
</dbReference>
<feature type="binding site" evidence="8">
    <location>
        <begin position="266"/>
        <end position="270"/>
    </location>
    <ligand>
        <name>substrate</name>
    </ligand>
</feature>
<dbReference type="InterPro" id="IPR001478">
    <property type="entry name" value="PDZ"/>
</dbReference>
<dbReference type="CDD" id="cd10839">
    <property type="entry name" value="cpPDZ1_DegP-like"/>
    <property type="match status" value="1"/>
</dbReference>
<dbReference type="AlphaFoldDB" id="A0A371RG06"/>
<name>A0A371RG06_9PROT</name>
<comment type="caution">
    <text evidence="11">The sequence shown here is derived from an EMBL/GenBank/DDBJ whole genome shotgun (WGS) entry which is preliminary data.</text>
</comment>
<dbReference type="FunCoup" id="A0A371RG06">
    <property type="interactions" value="521"/>
</dbReference>
<dbReference type="InterPro" id="IPR011782">
    <property type="entry name" value="Pept_S1C_Do"/>
</dbReference>
<protein>
    <submittedName>
        <fullName evidence="11">Do family serine endopeptidase</fullName>
    </submittedName>
</protein>
<dbReference type="SMART" id="SM00228">
    <property type="entry name" value="PDZ"/>
    <property type="match status" value="2"/>
</dbReference>
<dbReference type="Gene3D" id="2.30.42.10">
    <property type="match status" value="2"/>
</dbReference>
<feature type="active site" description="Charge relay system" evidence="7">
    <location>
        <position position="210"/>
    </location>
</feature>
<keyword evidence="12" id="KW-1185">Reference proteome</keyword>
<dbReference type="GO" id="GO:0004252">
    <property type="term" value="F:serine-type endopeptidase activity"/>
    <property type="evidence" value="ECO:0007669"/>
    <property type="project" value="InterPro"/>
</dbReference>
<keyword evidence="6" id="KW-0720">Serine protease</keyword>
<evidence type="ECO:0000256" key="3">
    <source>
        <dbReference type="ARBA" id="ARBA00022729"/>
    </source>
</evidence>